<dbReference type="Gene3D" id="1.25.40.10">
    <property type="entry name" value="Tetratricopeptide repeat domain"/>
    <property type="match status" value="1"/>
</dbReference>
<gene>
    <name evidence="2" type="ORF">EJC49_08370</name>
</gene>
<sequence>MKRRRIRIIDVLLLSVLTACTIDAATKMDDDSSLAARQAFQAGDTLLKQGGAKNEVLAARYYKRAADMGSHWGHYKYGTMLLEGKGVAKDVPAAAQAFSTAAEQGNGWAQYQLGVLYLDGNGVPQDVPRGTALLGKAADQNISWAQYRLGDMYATGTGVPQDLTKARAYLEKSAAQDISYAQFALANLIMDKEPQRAKTLLQTAAAAGNQLAAKRLAQIAG</sequence>
<dbReference type="PANTHER" id="PTHR11102:SF160">
    <property type="entry name" value="ERAD-ASSOCIATED E3 UBIQUITIN-PROTEIN LIGASE COMPONENT HRD3"/>
    <property type="match status" value="1"/>
</dbReference>
<evidence type="ECO:0000313" key="2">
    <source>
        <dbReference type="EMBL" id="RST86920.1"/>
    </source>
</evidence>
<accession>A0A429YZR3</accession>
<keyword evidence="3" id="KW-1185">Reference proteome</keyword>
<evidence type="ECO:0000256" key="1">
    <source>
        <dbReference type="SAM" id="SignalP"/>
    </source>
</evidence>
<dbReference type="EMBL" id="RWKW01000030">
    <property type="protein sequence ID" value="RST86920.1"/>
    <property type="molecule type" value="Genomic_DNA"/>
</dbReference>
<evidence type="ECO:0000313" key="3">
    <source>
        <dbReference type="Proteomes" id="UP000278398"/>
    </source>
</evidence>
<dbReference type="InterPro" id="IPR011990">
    <property type="entry name" value="TPR-like_helical_dom_sf"/>
</dbReference>
<dbReference type="AlphaFoldDB" id="A0A429YZR3"/>
<dbReference type="InterPro" id="IPR006597">
    <property type="entry name" value="Sel1-like"/>
</dbReference>
<proteinExistence type="predicted"/>
<reference evidence="2 3" key="1">
    <citation type="submission" date="2018-12" db="EMBL/GenBank/DDBJ databases">
        <title>Mesorhizobium carbonis sp. nov., isolated from coal mine water.</title>
        <authorList>
            <person name="Xin W."/>
            <person name="Xu Z."/>
            <person name="Xiang F."/>
            <person name="Zhang J."/>
            <person name="Xi L."/>
            <person name="Liu J."/>
        </authorList>
    </citation>
    <scope>NUCLEOTIDE SEQUENCE [LARGE SCALE GENOMIC DNA]</scope>
    <source>
        <strain evidence="2 3">B2.3</strain>
    </source>
</reference>
<dbReference type="PANTHER" id="PTHR11102">
    <property type="entry name" value="SEL-1-LIKE PROTEIN"/>
    <property type="match status" value="1"/>
</dbReference>
<keyword evidence="1" id="KW-0732">Signal</keyword>
<comment type="caution">
    <text evidence="2">The sequence shown here is derived from an EMBL/GenBank/DDBJ whole genome shotgun (WGS) entry which is preliminary data.</text>
</comment>
<dbReference type="SUPFAM" id="SSF81901">
    <property type="entry name" value="HCP-like"/>
    <property type="match status" value="1"/>
</dbReference>
<dbReference type="SMART" id="SM00671">
    <property type="entry name" value="SEL1"/>
    <property type="match status" value="5"/>
</dbReference>
<dbReference type="Pfam" id="PF08238">
    <property type="entry name" value="Sel1"/>
    <property type="match status" value="5"/>
</dbReference>
<protein>
    <submittedName>
        <fullName evidence="2">Sel1 repeat family protein</fullName>
    </submittedName>
</protein>
<feature type="chain" id="PRO_5019398548" evidence="1">
    <location>
        <begin position="25"/>
        <end position="221"/>
    </location>
</feature>
<name>A0A429YZR3_9HYPH</name>
<feature type="signal peptide" evidence="1">
    <location>
        <begin position="1"/>
        <end position="24"/>
    </location>
</feature>
<dbReference type="OrthoDB" id="9797030at2"/>
<dbReference type="Proteomes" id="UP000278398">
    <property type="component" value="Unassembled WGS sequence"/>
</dbReference>
<dbReference type="InterPro" id="IPR050767">
    <property type="entry name" value="Sel1_AlgK"/>
</dbReference>
<organism evidence="2 3">
    <name type="scientific">Aquibium carbonis</name>
    <dbReference type="NCBI Taxonomy" id="2495581"/>
    <lineage>
        <taxon>Bacteria</taxon>
        <taxon>Pseudomonadati</taxon>
        <taxon>Pseudomonadota</taxon>
        <taxon>Alphaproteobacteria</taxon>
        <taxon>Hyphomicrobiales</taxon>
        <taxon>Phyllobacteriaceae</taxon>
        <taxon>Aquibium</taxon>
    </lineage>
</organism>